<dbReference type="EnsemblMetazoa" id="XM_004930736.4">
    <property type="protein sequence ID" value="XP_004930793.1"/>
    <property type="gene ID" value="LOC101743896"/>
</dbReference>
<name>A0A8R1WMR6_BOMMO</name>
<evidence type="ECO:0000313" key="2">
    <source>
        <dbReference type="Proteomes" id="UP000005204"/>
    </source>
</evidence>
<dbReference type="OrthoDB" id="8062037at2759"/>
<protein>
    <submittedName>
        <fullName evidence="1">Uncharacterized protein</fullName>
    </submittedName>
</protein>
<reference evidence="1" key="2">
    <citation type="submission" date="2022-06" db="UniProtKB">
        <authorList>
            <consortium name="EnsemblMetazoa"/>
        </authorList>
    </citation>
    <scope>IDENTIFICATION</scope>
    <source>
        <strain evidence="1">p50T (Dazao)</strain>
    </source>
</reference>
<organism evidence="1 2">
    <name type="scientific">Bombyx mori</name>
    <name type="common">Silk moth</name>
    <dbReference type="NCBI Taxonomy" id="7091"/>
    <lineage>
        <taxon>Eukaryota</taxon>
        <taxon>Metazoa</taxon>
        <taxon>Ecdysozoa</taxon>
        <taxon>Arthropoda</taxon>
        <taxon>Hexapoda</taxon>
        <taxon>Insecta</taxon>
        <taxon>Pterygota</taxon>
        <taxon>Neoptera</taxon>
        <taxon>Endopterygota</taxon>
        <taxon>Lepidoptera</taxon>
        <taxon>Glossata</taxon>
        <taxon>Ditrysia</taxon>
        <taxon>Bombycoidea</taxon>
        <taxon>Bombycidae</taxon>
        <taxon>Bombycinae</taxon>
        <taxon>Bombyx</taxon>
    </lineage>
</organism>
<dbReference type="RefSeq" id="XP_004930793.1">
    <property type="nucleotide sequence ID" value="XM_004930736.5"/>
</dbReference>
<dbReference type="KEGG" id="bmor:101743896"/>
<dbReference type="GeneID" id="101743896"/>
<keyword evidence="2" id="KW-1185">Reference proteome</keyword>
<sequence length="105" mass="12295">MLHYELLDEVLNVLKFTINIHLEMEDTTTQQKNKTTIVKDEIDGKYYDAISYKTHDGLCCVCHKTPLQTRIYHSHLFCTECFHKYIWTAPKRDCSGDVDKPQGNN</sequence>
<accession>A0A8R1WMR6</accession>
<dbReference type="Proteomes" id="UP000005204">
    <property type="component" value="Unassembled WGS sequence"/>
</dbReference>
<proteinExistence type="predicted"/>
<reference evidence="2" key="1">
    <citation type="journal article" date="2008" name="Insect Biochem. Mol. Biol.">
        <title>The genome of a lepidopteran model insect, the silkworm Bombyx mori.</title>
        <authorList>
            <consortium name="International Silkworm Genome Consortium"/>
        </authorList>
    </citation>
    <scope>NUCLEOTIDE SEQUENCE [LARGE SCALE GENOMIC DNA]</scope>
    <source>
        <strain evidence="2">p50T</strain>
    </source>
</reference>
<dbReference type="AlphaFoldDB" id="A0A8R1WMR6"/>
<evidence type="ECO:0000313" key="1">
    <source>
        <dbReference type="EnsemblMetazoa" id="XP_004930793.1"/>
    </source>
</evidence>